<dbReference type="Pfam" id="PF04972">
    <property type="entry name" value="BON"/>
    <property type="match status" value="2"/>
</dbReference>
<name>A0ABQ2XWM1_9BURK</name>
<feature type="chain" id="PRO_5045161705" evidence="2">
    <location>
        <begin position="23"/>
        <end position="218"/>
    </location>
</feature>
<evidence type="ECO:0000256" key="1">
    <source>
        <dbReference type="ARBA" id="ARBA00022729"/>
    </source>
</evidence>
<evidence type="ECO:0000313" key="5">
    <source>
        <dbReference type="Proteomes" id="UP000653343"/>
    </source>
</evidence>
<keyword evidence="4" id="KW-0449">Lipoprotein</keyword>
<organism evidence="4 5">
    <name type="scientific">Undibacterium squillarum</name>
    <dbReference type="NCBI Taxonomy" id="1131567"/>
    <lineage>
        <taxon>Bacteria</taxon>
        <taxon>Pseudomonadati</taxon>
        <taxon>Pseudomonadota</taxon>
        <taxon>Betaproteobacteria</taxon>
        <taxon>Burkholderiales</taxon>
        <taxon>Oxalobacteraceae</taxon>
        <taxon>Undibacterium</taxon>
    </lineage>
</organism>
<keyword evidence="1 2" id="KW-0732">Signal</keyword>
<evidence type="ECO:0000259" key="3">
    <source>
        <dbReference type="PROSITE" id="PS50914"/>
    </source>
</evidence>
<dbReference type="Gene3D" id="3.40.1520.20">
    <property type="match status" value="1"/>
</dbReference>
<dbReference type="Proteomes" id="UP000653343">
    <property type="component" value="Unassembled WGS sequence"/>
</dbReference>
<feature type="domain" description="BON" evidence="3">
    <location>
        <begin position="53"/>
        <end position="122"/>
    </location>
</feature>
<protein>
    <submittedName>
        <fullName evidence="4">Lipoprotein</fullName>
    </submittedName>
</protein>
<gene>
    <name evidence="4" type="ORF">GCM10010946_15290</name>
</gene>
<evidence type="ECO:0000256" key="2">
    <source>
        <dbReference type="SAM" id="SignalP"/>
    </source>
</evidence>
<dbReference type="SMART" id="SM00749">
    <property type="entry name" value="BON"/>
    <property type="match status" value="2"/>
</dbReference>
<feature type="signal peptide" evidence="2">
    <location>
        <begin position="1"/>
        <end position="22"/>
    </location>
</feature>
<feature type="domain" description="BON" evidence="3">
    <location>
        <begin position="131"/>
        <end position="198"/>
    </location>
</feature>
<dbReference type="InterPro" id="IPR051686">
    <property type="entry name" value="Lipoprotein_DolP"/>
</dbReference>
<evidence type="ECO:0000313" key="4">
    <source>
        <dbReference type="EMBL" id="GGX38058.1"/>
    </source>
</evidence>
<keyword evidence="5" id="KW-1185">Reference proteome</keyword>
<dbReference type="EMBL" id="BMYU01000003">
    <property type="protein sequence ID" value="GGX38058.1"/>
    <property type="molecule type" value="Genomic_DNA"/>
</dbReference>
<reference evidence="5" key="1">
    <citation type="journal article" date="2019" name="Int. J. Syst. Evol. Microbiol.">
        <title>The Global Catalogue of Microorganisms (GCM) 10K type strain sequencing project: providing services to taxonomists for standard genome sequencing and annotation.</title>
        <authorList>
            <consortium name="The Broad Institute Genomics Platform"/>
            <consortium name="The Broad Institute Genome Sequencing Center for Infectious Disease"/>
            <person name="Wu L."/>
            <person name="Ma J."/>
        </authorList>
    </citation>
    <scope>NUCLEOTIDE SEQUENCE [LARGE SCALE GENOMIC DNA]</scope>
    <source>
        <strain evidence="5">KCTC 23917</strain>
    </source>
</reference>
<dbReference type="RefSeq" id="WP_189356482.1">
    <property type="nucleotide sequence ID" value="NZ_BMYU01000003.1"/>
</dbReference>
<dbReference type="PROSITE" id="PS50914">
    <property type="entry name" value="BON"/>
    <property type="match status" value="2"/>
</dbReference>
<accession>A0ABQ2XWM1</accession>
<dbReference type="InterPro" id="IPR014004">
    <property type="entry name" value="Transpt-assoc_nodulatn_dom_bac"/>
</dbReference>
<dbReference type="PROSITE" id="PS51257">
    <property type="entry name" value="PROKAR_LIPOPROTEIN"/>
    <property type="match status" value="1"/>
</dbReference>
<sequence length="218" mass="23267">MNKAVSRRFARPLLAVSLCCAAAVSLQGCVELVVGSAVMGTLAATDRRTFGAQTEDKSIEVKGEVRLSKNLGDGAHVNVNSFNRHVLLTGEVWNENMRQQAEQELRAIDGVVTVSNEIQVAGTSSLSSRSNDALITGKVKASLVDTKGLYAGSFKVVTEAGVVYLMGRVTQREGDQAAQVAASVGGVRKVVKVLEYISEEELRRLVATPEPQKQPANP</sequence>
<dbReference type="PANTHER" id="PTHR34606">
    <property type="entry name" value="BON DOMAIN-CONTAINING PROTEIN"/>
    <property type="match status" value="1"/>
</dbReference>
<dbReference type="InterPro" id="IPR007055">
    <property type="entry name" value="BON_dom"/>
</dbReference>
<proteinExistence type="predicted"/>
<comment type="caution">
    <text evidence="4">The sequence shown here is derived from an EMBL/GenBank/DDBJ whole genome shotgun (WGS) entry which is preliminary data.</text>
</comment>
<dbReference type="PANTHER" id="PTHR34606:SF4">
    <property type="entry name" value="OUTER MEMBRANE LIPOPROTEIN DOLP"/>
    <property type="match status" value="1"/>
</dbReference>